<dbReference type="InterPro" id="IPR012341">
    <property type="entry name" value="6hp_glycosidase-like_sf"/>
</dbReference>
<dbReference type="SUPFAM" id="SSF48225">
    <property type="entry name" value="Seven-hairpin glycosidases"/>
    <property type="match status" value="1"/>
</dbReference>
<evidence type="ECO:0000313" key="12">
    <source>
        <dbReference type="Proteomes" id="UP001187531"/>
    </source>
</evidence>
<dbReference type="GO" id="GO:1904154">
    <property type="term" value="P:positive regulation of retrograde protein transport, ER to cytosol"/>
    <property type="evidence" value="ECO:0007669"/>
    <property type="project" value="UniProtKB-ARBA"/>
</dbReference>
<dbReference type="InterPro" id="IPR044674">
    <property type="entry name" value="EDEM1/2/3"/>
</dbReference>
<gene>
    <name evidence="11" type="ORF">QYM36_000149</name>
</gene>
<sequence length="696" mass="79079">MWTKGIILIFTIWVLFTVCPSLQLNDRDFQKRLSNLRDDVKKMFYHAYDGYMKYAYPLDELKPVSCKGADTWGSYSLTLIDALDTLLVLGNVTEYTKVVQLLVDNRKNFDSNINVSVFETNIRIIGGLLSAHLLAHKSGMDLEPGWPCNGPLLRLAEDAARRLLPAFDTNTGMPYGTVNLRNGVPHGETTITCTAGVGTFIVEFGALSRLTGDPIFEKVALRALNALWHHKSSIGLFGNHLNTQNGQWVATDAGIGAAVDSYYEYLVKGAILLQKPELMKMFLEGKKAVDKYLRHEDWYFWASMTRGSVTMPVFQNLEAFWPGLLTLIGDVNSAKRSILNYHKVMKQYGFVPEMYDVYNSEVRSQREGYPLRPEFVESLVYLYRATKDSIYITMGEDVLRAIEHSAKTSCGYASIRDVKDHSLEDRMESFFLAETTKYLYLLFDPDNFLLNVGQTGKVHKTPAGSCVIDAGYVFNTEAHPIDISALNCCTGISLETVGGYVWNSLIDISDPKKKNSLKGVKLSTMIKNRQASEKKKKVHDSDKANVESTSSHSDLIGLHDTDRCTKIDIFIENSQKICKKRNEKRREKVNKKSEKLTEGTVNPSKENIPKIQTQSNLVDILKEHDSMYSKFVRFSQSLLLEPKRFDSQKLLKKVEEDERFKLNETWFNDFAILKCEQPPFIQKIMVGNQVYNEKYP</sequence>
<feature type="region of interest" description="Disordered" evidence="9">
    <location>
        <begin position="528"/>
        <end position="549"/>
    </location>
</feature>
<evidence type="ECO:0000256" key="6">
    <source>
        <dbReference type="PIRSR" id="PIRSR601382-1"/>
    </source>
</evidence>
<keyword evidence="8" id="KW-0378">Hydrolase</keyword>
<comment type="similarity">
    <text evidence="2 8">Belongs to the glycosyl hydrolase 47 family.</text>
</comment>
<keyword evidence="4" id="KW-0325">Glycoprotein</keyword>
<comment type="subcellular location">
    <subcellularLocation>
        <location evidence="1">Endoplasmic reticulum</location>
    </subcellularLocation>
</comment>
<organism evidence="11 12">
    <name type="scientific">Artemia franciscana</name>
    <name type="common">Brine shrimp</name>
    <name type="synonym">Artemia sanfranciscana</name>
    <dbReference type="NCBI Taxonomy" id="6661"/>
    <lineage>
        <taxon>Eukaryota</taxon>
        <taxon>Metazoa</taxon>
        <taxon>Ecdysozoa</taxon>
        <taxon>Arthropoda</taxon>
        <taxon>Crustacea</taxon>
        <taxon>Branchiopoda</taxon>
        <taxon>Anostraca</taxon>
        <taxon>Artemiidae</taxon>
        <taxon>Artemia</taxon>
    </lineage>
</organism>
<feature type="binding site" evidence="7">
    <location>
        <position position="476"/>
    </location>
    <ligand>
        <name>Ca(2+)</name>
        <dbReference type="ChEBI" id="CHEBI:29108"/>
    </ligand>
</feature>
<dbReference type="PANTHER" id="PTHR45679:SF6">
    <property type="entry name" value="ER DEGRADATION-ENHANCING ALPHA-MANNOSIDASE-LIKE PROTEIN 2"/>
    <property type="match status" value="1"/>
</dbReference>
<evidence type="ECO:0000256" key="4">
    <source>
        <dbReference type="ARBA" id="ARBA00023180"/>
    </source>
</evidence>
<dbReference type="AlphaFoldDB" id="A0AA88LG47"/>
<keyword evidence="10" id="KW-0732">Signal</keyword>
<dbReference type="GO" id="GO:0016020">
    <property type="term" value="C:membrane"/>
    <property type="evidence" value="ECO:0007669"/>
    <property type="project" value="InterPro"/>
</dbReference>
<feature type="region of interest" description="Disordered" evidence="9">
    <location>
        <begin position="583"/>
        <end position="605"/>
    </location>
</feature>
<accession>A0AA88LG47</accession>
<feature type="active site" evidence="6">
    <location>
        <position position="374"/>
    </location>
</feature>
<proteinExistence type="inferred from homology"/>
<evidence type="ECO:0000313" key="11">
    <source>
        <dbReference type="EMBL" id="KAK2725549.1"/>
    </source>
</evidence>
<feature type="active site" description="Proton donor" evidence="6">
    <location>
        <position position="119"/>
    </location>
</feature>
<feature type="compositionally biased region" description="Basic and acidic residues" evidence="9">
    <location>
        <begin position="584"/>
        <end position="597"/>
    </location>
</feature>
<dbReference type="Proteomes" id="UP001187531">
    <property type="component" value="Unassembled WGS sequence"/>
</dbReference>
<feature type="chain" id="PRO_5041717030" description="alpha-1,2-Mannosidase" evidence="10">
    <location>
        <begin position="22"/>
        <end position="696"/>
    </location>
</feature>
<keyword evidence="3" id="KW-0256">Endoplasmic reticulum</keyword>
<comment type="cofactor">
    <cofactor evidence="7">
        <name>Ca(2+)</name>
        <dbReference type="ChEBI" id="CHEBI:29108"/>
    </cofactor>
</comment>
<dbReference type="GO" id="GO:0005509">
    <property type="term" value="F:calcium ion binding"/>
    <property type="evidence" value="ECO:0007669"/>
    <property type="project" value="InterPro"/>
</dbReference>
<dbReference type="EC" id="3.2.1.-" evidence="8"/>
<dbReference type="EMBL" id="JAVRJZ010000002">
    <property type="protein sequence ID" value="KAK2725549.1"/>
    <property type="molecule type" value="Genomic_DNA"/>
</dbReference>
<dbReference type="GO" id="GO:0044322">
    <property type="term" value="C:endoplasmic reticulum quality control compartment"/>
    <property type="evidence" value="ECO:0007669"/>
    <property type="project" value="GOC"/>
</dbReference>
<comment type="caution">
    <text evidence="11">The sequence shown here is derived from an EMBL/GenBank/DDBJ whole genome shotgun (WGS) entry which is preliminary data.</text>
</comment>
<reference evidence="11" key="1">
    <citation type="submission" date="2023-07" db="EMBL/GenBank/DDBJ databases">
        <title>Chromosome-level genome assembly of Artemia franciscana.</title>
        <authorList>
            <person name="Jo E."/>
        </authorList>
    </citation>
    <scope>NUCLEOTIDE SEQUENCE</scope>
    <source>
        <tissue evidence="11">Whole body</tissue>
    </source>
</reference>
<dbReference type="Gene3D" id="1.50.10.10">
    <property type="match status" value="1"/>
</dbReference>
<dbReference type="PRINTS" id="PR00747">
    <property type="entry name" value="GLYHDRLASE47"/>
</dbReference>
<dbReference type="Pfam" id="PF01532">
    <property type="entry name" value="Glyco_hydro_47"/>
    <property type="match status" value="1"/>
</dbReference>
<keyword evidence="8" id="KW-0326">Glycosidase</keyword>
<dbReference type="GO" id="GO:0004571">
    <property type="term" value="F:mannosyl-oligosaccharide 1,2-alpha-mannosidase activity"/>
    <property type="evidence" value="ECO:0007669"/>
    <property type="project" value="InterPro"/>
</dbReference>
<feature type="signal peptide" evidence="10">
    <location>
        <begin position="1"/>
        <end position="21"/>
    </location>
</feature>
<evidence type="ECO:0000256" key="1">
    <source>
        <dbReference type="ARBA" id="ARBA00004240"/>
    </source>
</evidence>
<evidence type="ECO:0000256" key="8">
    <source>
        <dbReference type="RuleBase" id="RU361193"/>
    </source>
</evidence>
<keyword evidence="7" id="KW-0479">Metal-binding</keyword>
<evidence type="ECO:0000256" key="3">
    <source>
        <dbReference type="ARBA" id="ARBA00022824"/>
    </source>
</evidence>
<keyword evidence="12" id="KW-1185">Reference proteome</keyword>
<evidence type="ECO:0000256" key="10">
    <source>
        <dbReference type="SAM" id="SignalP"/>
    </source>
</evidence>
<dbReference type="PANTHER" id="PTHR45679">
    <property type="entry name" value="ER DEGRADATION-ENHANCING ALPHA-MANNOSIDASE-LIKE PROTEIN 2"/>
    <property type="match status" value="1"/>
</dbReference>
<dbReference type="InterPro" id="IPR036026">
    <property type="entry name" value="Seven-hairpin_glycosidases"/>
</dbReference>
<dbReference type="InterPro" id="IPR001382">
    <property type="entry name" value="Glyco_hydro_47"/>
</dbReference>
<comment type="function">
    <text evidence="5">Involved in the endoplasmic reticulum-associated degradation (ERAD) pathway that targets misfolded glycoproteins for degradation in an N-glycan-dependent manner. May initiate ERAD by promoting the first mannose trimming step of ERAD substrates, from Man9GlcNAc2 to Man8GlcNAc2. Seems to recognize and bind to exposed hydrophobic regions in target proteins.</text>
</comment>
<evidence type="ECO:0000256" key="5">
    <source>
        <dbReference type="ARBA" id="ARBA00054385"/>
    </source>
</evidence>
<protein>
    <recommendedName>
        <fullName evidence="8">alpha-1,2-Mannosidase</fullName>
        <ecNumber evidence="8">3.2.1.-</ecNumber>
    </recommendedName>
</protein>
<name>A0AA88LG47_ARTSF</name>
<evidence type="ECO:0000256" key="2">
    <source>
        <dbReference type="ARBA" id="ARBA00007658"/>
    </source>
</evidence>
<dbReference type="GO" id="GO:1904380">
    <property type="term" value="P:endoplasmic reticulum mannose trimming"/>
    <property type="evidence" value="ECO:0007669"/>
    <property type="project" value="InterPro"/>
</dbReference>
<evidence type="ECO:0000256" key="9">
    <source>
        <dbReference type="SAM" id="MobiDB-lite"/>
    </source>
</evidence>
<dbReference type="FunFam" id="1.50.10.10:FF:000015">
    <property type="entry name" value="alpha-1,2-Mannosidase"/>
    <property type="match status" value="1"/>
</dbReference>
<evidence type="ECO:0000256" key="7">
    <source>
        <dbReference type="PIRSR" id="PIRSR601382-2"/>
    </source>
</evidence>
<feature type="active site" description="Proton donor" evidence="6">
    <location>
        <position position="353"/>
    </location>
</feature>
<feature type="active site" evidence="6">
    <location>
        <position position="260"/>
    </location>
</feature>
<dbReference type="GO" id="GO:0005975">
    <property type="term" value="P:carbohydrate metabolic process"/>
    <property type="evidence" value="ECO:0007669"/>
    <property type="project" value="InterPro"/>
</dbReference>
<keyword evidence="7" id="KW-0106">Calcium</keyword>